<dbReference type="GO" id="GO:0004672">
    <property type="term" value="F:protein kinase activity"/>
    <property type="evidence" value="ECO:0007669"/>
    <property type="project" value="InterPro"/>
</dbReference>
<keyword evidence="14" id="KW-0325">Glycoprotein</keyword>
<name>A0AAD3Y695_NEPGR</name>
<feature type="transmembrane region" description="Helical" evidence="16">
    <location>
        <begin position="642"/>
        <end position="667"/>
    </location>
</feature>
<evidence type="ECO:0000313" key="19">
    <source>
        <dbReference type="EMBL" id="GMH28291.1"/>
    </source>
</evidence>
<dbReference type="AlphaFoldDB" id="A0AAD3Y695"/>
<dbReference type="SUPFAM" id="SSF52058">
    <property type="entry name" value="L domain-like"/>
    <property type="match status" value="1"/>
</dbReference>
<dbReference type="InterPro" id="IPR000719">
    <property type="entry name" value="Prot_kinase_dom"/>
</dbReference>
<evidence type="ECO:0000256" key="13">
    <source>
        <dbReference type="ARBA" id="ARBA00023170"/>
    </source>
</evidence>
<dbReference type="SUPFAM" id="SSF52047">
    <property type="entry name" value="RNI-like"/>
    <property type="match status" value="1"/>
</dbReference>
<dbReference type="Pfam" id="PF00069">
    <property type="entry name" value="Pkinase"/>
    <property type="match status" value="1"/>
</dbReference>
<keyword evidence="20" id="KW-1185">Reference proteome</keyword>
<keyword evidence="4" id="KW-0808">Transferase</keyword>
<dbReference type="FunFam" id="3.80.10.10:FF:000413">
    <property type="entry name" value="Inactive leucine-rich repeat receptor-like protein kinase"/>
    <property type="match status" value="1"/>
</dbReference>
<comment type="similarity">
    <text evidence="2">Belongs to the protein kinase superfamily. Ser/Thr protein kinase family.</text>
</comment>
<dbReference type="FunFam" id="3.80.10.10:FF:000317">
    <property type="entry name" value="Inactive leucine-rich repeat receptor-like protein kinase"/>
    <property type="match status" value="1"/>
</dbReference>
<keyword evidence="9" id="KW-0418">Kinase</keyword>
<comment type="subcellular location">
    <subcellularLocation>
        <location evidence="1">Membrane</location>
        <topology evidence="1">Single-pass type I membrane protein</topology>
    </subcellularLocation>
</comment>
<dbReference type="Pfam" id="PF00560">
    <property type="entry name" value="LRR_1"/>
    <property type="match status" value="8"/>
</dbReference>
<dbReference type="SMART" id="SM00365">
    <property type="entry name" value="LRR_SD22"/>
    <property type="match status" value="5"/>
</dbReference>
<dbReference type="InterPro" id="IPR013210">
    <property type="entry name" value="LRR_N_plant-typ"/>
</dbReference>
<keyword evidence="7" id="KW-0677">Repeat</keyword>
<comment type="caution">
    <text evidence="19">The sequence shown here is derived from an EMBL/GenBank/DDBJ whole genome shotgun (WGS) entry which is preliminary data.</text>
</comment>
<dbReference type="Gene3D" id="3.80.10.10">
    <property type="entry name" value="Ribonuclease Inhibitor"/>
    <property type="match status" value="3"/>
</dbReference>
<dbReference type="PROSITE" id="PS00107">
    <property type="entry name" value="PROTEIN_KINASE_ATP"/>
    <property type="match status" value="1"/>
</dbReference>
<keyword evidence="8 15" id="KW-0547">Nucleotide-binding</keyword>
<feature type="signal peptide" evidence="17">
    <location>
        <begin position="1"/>
        <end position="25"/>
    </location>
</feature>
<evidence type="ECO:0000256" key="7">
    <source>
        <dbReference type="ARBA" id="ARBA00022737"/>
    </source>
</evidence>
<feature type="binding site" evidence="15">
    <location>
        <position position="750"/>
    </location>
    <ligand>
        <name>ATP</name>
        <dbReference type="ChEBI" id="CHEBI:30616"/>
    </ligand>
</feature>
<dbReference type="Gene3D" id="3.30.200.20">
    <property type="entry name" value="Phosphorylase Kinase, domain 1"/>
    <property type="match status" value="1"/>
</dbReference>
<keyword evidence="10 15" id="KW-0067">ATP-binding</keyword>
<dbReference type="EMBL" id="BSYO01000034">
    <property type="protein sequence ID" value="GMH28291.1"/>
    <property type="molecule type" value="Genomic_DNA"/>
</dbReference>
<evidence type="ECO:0000256" key="4">
    <source>
        <dbReference type="ARBA" id="ARBA00022679"/>
    </source>
</evidence>
<dbReference type="Proteomes" id="UP001279734">
    <property type="component" value="Unassembled WGS sequence"/>
</dbReference>
<evidence type="ECO:0000256" key="15">
    <source>
        <dbReference type="PROSITE-ProRule" id="PRU10141"/>
    </source>
</evidence>
<evidence type="ECO:0000259" key="18">
    <source>
        <dbReference type="PROSITE" id="PS50011"/>
    </source>
</evidence>
<keyword evidence="12 16" id="KW-0472">Membrane</keyword>
<dbReference type="PANTHER" id="PTHR48007:SF76">
    <property type="entry name" value="OS03G0145102 PROTEIN"/>
    <property type="match status" value="1"/>
</dbReference>
<evidence type="ECO:0000256" key="16">
    <source>
        <dbReference type="SAM" id="Phobius"/>
    </source>
</evidence>
<evidence type="ECO:0000256" key="2">
    <source>
        <dbReference type="ARBA" id="ARBA00008684"/>
    </source>
</evidence>
<keyword evidence="5 16" id="KW-0812">Transmembrane</keyword>
<dbReference type="InterPro" id="IPR046959">
    <property type="entry name" value="PRK1-6/SRF4-like"/>
</dbReference>
<dbReference type="FunFam" id="1.10.510.10:FF:000267">
    <property type="entry name" value="probable LRR receptor-like serine/threonine-protein kinase IRK"/>
    <property type="match status" value="1"/>
</dbReference>
<dbReference type="SUPFAM" id="SSF56112">
    <property type="entry name" value="Protein kinase-like (PK-like)"/>
    <property type="match status" value="1"/>
</dbReference>
<evidence type="ECO:0000256" key="11">
    <source>
        <dbReference type="ARBA" id="ARBA00022989"/>
    </source>
</evidence>
<evidence type="ECO:0000256" key="8">
    <source>
        <dbReference type="ARBA" id="ARBA00022741"/>
    </source>
</evidence>
<dbReference type="Pfam" id="PF13855">
    <property type="entry name" value="LRR_8"/>
    <property type="match status" value="1"/>
</dbReference>
<organism evidence="19 20">
    <name type="scientific">Nepenthes gracilis</name>
    <name type="common">Slender pitcher plant</name>
    <dbReference type="NCBI Taxonomy" id="150966"/>
    <lineage>
        <taxon>Eukaryota</taxon>
        <taxon>Viridiplantae</taxon>
        <taxon>Streptophyta</taxon>
        <taxon>Embryophyta</taxon>
        <taxon>Tracheophyta</taxon>
        <taxon>Spermatophyta</taxon>
        <taxon>Magnoliopsida</taxon>
        <taxon>eudicotyledons</taxon>
        <taxon>Gunneridae</taxon>
        <taxon>Pentapetalae</taxon>
        <taxon>Caryophyllales</taxon>
        <taxon>Nepenthaceae</taxon>
        <taxon>Nepenthes</taxon>
    </lineage>
</organism>
<proteinExistence type="inferred from homology"/>
<keyword evidence="11 16" id="KW-1133">Transmembrane helix</keyword>
<dbReference type="PROSITE" id="PS50011">
    <property type="entry name" value="PROTEIN_KINASE_DOM"/>
    <property type="match status" value="1"/>
</dbReference>
<dbReference type="InterPro" id="IPR003591">
    <property type="entry name" value="Leu-rich_rpt_typical-subtyp"/>
</dbReference>
<dbReference type="InterPro" id="IPR017441">
    <property type="entry name" value="Protein_kinase_ATP_BS"/>
</dbReference>
<evidence type="ECO:0000256" key="3">
    <source>
        <dbReference type="ARBA" id="ARBA00022614"/>
    </source>
</evidence>
<feature type="chain" id="PRO_5042017792" description="Protein kinase domain-containing protein" evidence="17">
    <location>
        <begin position="26"/>
        <end position="1004"/>
    </location>
</feature>
<reference evidence="19" key="1">
    <citation type="submission" date="2023-05" db="EMBL/GenBank/DDBJ databases">
        <title>Nepenthes gracilis genome sequencing.</title>
        <authorList>
            <person name="Fukushima K."/>
        </authorList>
    </citation>
    <scope>NUCLEOTIDE SEQUENCE</scope>
    <source>
        <strain evidence="19">SING2019-196</strain>
    </source>
</reference>
<accession>A0AAD3Y695</accession>
<dbReference type="Pfam" id="PF23598">
    <property type="entry name" value="LRR_14"/>
    <property type="match status" value="1"/>
</dbReference>
<keyword evidence="6 17" id="KW-0732">Signal</keyword>
<keyword evidence="13" id="KW-0675">Receptor</keyword>
<dbReference type="FunFam" id="3.80.10.10:FF:000077">
    <property type="entry name" value="LRR receptor-like serine/threonine-protein kinase ERL1"/>
    <property type="match status" value="1"/>
</dbReference>
<evidence type="ECO:0000256" key="5">
    <source>
        <dbReference type="ARBA" id="ARBA00022692"/>
    </source>
</evidence>
<dbReference type="Gene3D" id="1.10.510.10">
    <property type="entry name" value="Transferase(Phosphotransferase) domain 1"/>
    <property type="match status" value="1"/>
</dbReference>
<evidence type="ECO:0000313" key="20">
    <source>
        <dbReference type="Proteomes" id="UP001279734"/>
    </source>
</evidence>
<gene>
    <name evidence="19" type="ORF">Nepgr_030134</name>
</gene>
<evidence type="ECO:0000256" key="1">
    <source>
        <dbReference type="ARBA" id="ARBA00004479"/>
    </source>
</evidence>
<dbReference type="Pfam" id="PF08263">
    <property type="entry name" value="LRRNT_2"/>
    <property type="match status" value="1"/>
</dbReference>
<evidence type="ECO:0000256" key="14">
    <source>
        <dbReference type="ARBA" id="ARBA00023180"/>
    </source>
</evidence>
<dbReference type="SMART" id="SM00220">
    <property type="entry name" value="S_TKc"/>
    <property type="match status" value="1"/>
</dbReference>
<dbReference type="PROSITE" id="PS00108">
    <property type="entry name" value="PROTEIN_KINASE_ST"/>
    <property type="match status" value="1"/>
</dbReference>
<evidence type="ECO:0000256" key="12">
    <source>
        <dbReference type="ARBA" id="ARBA00023136"/>
    </source>
</evidence>
<keyword evidence="3" id="KW-0433">Leucine-rich repeat</keyword>
<dbReference type="GO" id="GO:0005524">
    <property type="term" value="F:ATP binding"/>
    <property type="evidence" value="ECO:0007669"/>
    <property type="project" value="UniProtKB-UniRule"/>
</dbReference>
<dbReference type="PRINTS" id="PR00019">
    <property type="entry name" value="LEURICHRPT"/>
</dbReference>
<dbReference type="InterPro" id="IPR008271">
    <property type="entry name" value="Ser/Thr_kinase_AS"/>
</dbReference>
<dbReference type="SMART" id="SM00369">
    <property type="entry name" value="LRR_TYP"/>
    <property type="match status" value="11"/>
</dbReference>
<feature type="domain" description="Protein kinase" evidence="18">
    <location>
        <begin position="720"/>
        <end position="993"/>
    </location>
</feature>
<evidence type="ECO:0000256" key="9">
    <source>
        <dbReference type="ARBA" id="ARBA00022777"/>
    </source>
</evidence>
<evidence type="ECO:0000256" key="6">
    <source>
        <dbReference type="ARBA" id="ARBA00022729"/>
    </source>
</evidence>
<dbReference type="InterPro" id="IPR055414">
    <property type="entry name" value="LRR_R13L4/SHOC2-like"/>
</dbReference>
<protein>
    <recommendedName>
        <fullName evidence="18">Protein kinase domain-containing protein</fullName>
    </recommendedName>
</protein>
<dbReference type="PANTHER" id="PTHR48007">
    <property type="entry name" value="LEUCINE-RICH REPEAT RECEPTOR-LIKE PROTEIN KINASE PXC1"/>
    <property type="match status" value="1"/>
</dbReference>
<dbReference type="InterPro" id="IPR011009">
    <property type="entry name" value="Kinase-like_dom_sf"/>
</dbReference>
<sequence>MLRMLNLKLAFFLLISVAAFTGFNANEGDPGHPNDDVLGLLVFKSDLQNPPALSSWNEEDNSPCSWNFIRCDPVTGKVSELSLDGLSLSNKIGRGLEKLQSLKVLSLSHNDLSGNVGSELAQLSNLETLNLSHNSFSGRFPDAIANMSSIRILDLSENSISGPVPESVFENCFSLQLLSLAGNSLEGQVPTSLLKCSILSELNLSNNHFSGNLLSSSSIWSLNRLQVLDLSNNQFSGPVSAGISDLHNLKELRLQGNKFSGSIPNDIGFCPRLNRIDLSNNLFSGQMPSSLQRLNSVTHLDFSNNKLTGDLFQWISNMTSLEHLDFSSNGLTGTLPISLGSLTSLQFLSLSNNKLWGEIPTSLVYCNQLLNLQLRGNSFNGSIADSLFSMGLKELDLSSNELSGSIPEGSGKLFETLTVLDLSRNNLNGNIPPEIGLFSNLRHLNLSWNNLGSRMPLEIGYLQHLTVLDLRNSALYGPIPGEMCESGNLGILQLDGNSLSSTIPEQIGNCSSLYLLTLSHNNLSGLIPNSMSMLKKLEILRLEFNELSGEIPKELGMLQNLLAVNVSYNRLIGRLPPTGIFPSLDWSALQKNLGICSPLLRGPCIMNVQKPLVLDPYEMNRGNNNDRGDAIVETRRFQHHRFLTVSAIIAMSAAVAIIAGVGVIILLNVSARRRPSFVDNAMESMCSSSSRSETSPIGKLVLFDSRSSGEWDAKNLESSLNKASEIGGGVFGTVYKAKMGMEGKVVAIKKLLASNTFLYPKDFDRELRILGEVKHPNLVCLIGYYWTPKIQLLISDFATNGSLQSRFHDRTLSMPPLSWPTRFKIMLGTAKGLAHLHHSFNPPIVHYDLKLSNILLDENYNAKVSDFGLARLIGKHTASNRFQSALGYVVPEMACRSLKINEKCDVYGFGVIVLEIVTARRPVDYGEDNVTILNDHVRVMLEQGNVLDCVDASMGEFPEDEVVPVLKLALVCTSQVPSSRPSMAEVVQILQVIKTPVPHRMEVF</sequence>
<dbReference type="InterPro" id="IPR001611">
    <property type="entry name" value="Leu-rich_rpt"/>
</dbReference>
<dbReference type="InterPro" id="IPR032675">
    <property type="entry name" value="LRR_dom_sf"/>
</dbReference>
<evidence type="ECO:0000256" key="10">
    <source>
        <dbReference type="ARBA" id="ARBA00022840"/>
    </source>
</evidence>
<evidence type="ECO:0000256" key="17">
    <source>
        <dbReference type="SAM" id="SignalP"/>
    </source>
</evidence>
<dbReference type="GO" id="GO:0016020">
    <property type="term" value="C:membrane"/>
    <property type="evidence" value="ECO:0007669"/>
    <property type="project" value="UniProtKB-SubCell"/>
</dbReference>